<protein>
    <recommendedName>
        <fullName evidence="4">Copper(I)-binding protein</fullName>
    </recommendedName>
</protein>
<dbReference type="AlphaFoldDB" id="A0A1N7KUY3"/>
<proteinExistence type="predicted"/>
<organism evidence="2 3">
    <name type="scientific">Roseivivax lentus</name>
    <dbReference type="NCBI Taxonomy" id="633194"/>
    <lineage>
        <taxon>Bacteria</taxon>
        <taxon>Pseudomonadati</taxon>
        <taxon>Pseudomonadota</taxon>
        <taxon>Alphaproteobacteria</taxon>
        <taxon>Rhodobacterales</taxon>
        <taxon>Roseobacteraceae</taxon>
        <taxon>Roseivivax</taxon>
    </lineage>
</organism>
<dbReference type="PANTHER" id="PTHR36302">
    <property type="entry name" value="BLR7088 PROTEIN"/>
    <property type="match status" value="1"/>
</dbReference>
<evidence type="ECO:0000313" key="3">
    <source>
        <dbReference type="Proteomes" id="UP000186684"/>
    </source>
</evidence>
<keyword evidence="1" id="KW-0732">Signal</keyword>
<dbReference type="STRING" id="633194.SAMN05421759_10289"/>
<dbReference type="InterPro" id="IPR007410">
    <property type="entry name" value="LpqE-like"/>
</dbReference>
<evidence type="ECO:0008006" key="4">
    <source>
        <dbReference type="Google" id="ProtNLM"/>
    </source>
</evidence>
<evidence type="ECO:0000256" key="1">
    <source>
        <dbReference type="SAM" id="SignalP"/>
    </source>
</evidence>
<dbReference type="InterPro" id="IPR058248">
    <property type="entry name" value="Lxx211020-like"/>
</dbReference>
<dbReference type="SUPFAM" id="SSF110087">
    <property type="entry name" value="DR1885-like metal-binding protein"/>
    <property type="match status" value="1"/>
</dbReference>
<dbReference type="OrthoDB" id="9796962at2"/>
<dbReference type="InterPro" id="IPR036182">
    <property type="entry name" value="PCuAC_sf"/>
</dbReference>
<dbReference type="Pfam" id="PF04314">
    <property type="entry name" value="PCuAC"/>
    <property type="match status" value="1"/>
</dbReference>
<feature type="chain" id="PRO_5013179117" description="Copper(I)-binding protein" evidence="1">
    <location>
        <begin position="25"/>
        <end position="152"/>
    </location>
</feature>
<accession>A0A1N7KUY3</accession>
<name>A0A1N7KUY3_9RHOB</name>
<dbReference type="RefSeq" id="WP_076445333.1">
    <property type="nucleotide sequence ID" value="NZ_FTOQ01000002.1"/>
</dbReference>
<keyword evidence="3" id="KW-1185">Reference proteome</keyword>
<gene>
    <name evidence="2" type="ORF">SAMN05421759_10289</name>
</gene>
<feature type="signal peptide" evidence="1">
    <location>
        <begin position="1"/>
        <end position="24"/>
    </location>
</feature>
<dbReference type="Proteomes" id="UP000186684">
    <property type="component" value="Unassembled WGS sequence"/>
</dbReference>
<sequence>MKTTVLIPALLAALIGLSASGAAAEIVVRDAYMRSTAPDAPTGAAFMAIENTGDAPVRLVAAESDIAARIELHEHREDENGMMMMREIEGGIEIPPGAVHSLQRGGDHVMIMGLTVPLVQGETQPLALRFEDGTVLDLDVVVDRERAPEMAH</sequence>
<evidence type="ECO:0000313" key="2">
    <source>
        <dbReference type="EMBL" id="SIS65357.1"/>
    </source>
</evidence>
<dbReference type="EMBL" id="FTOQ01000002">
    <property type="protein sequence ID" value="SIS65357.1"/>
    <property type="molecule type" value="Genomic_DNA"/>
</dbReference>
<dbReference type="Gene3D" id="2.60.40.1890">
    <property type="entry name" value="PCu(A)C copper chaperone"/>
    <property type="match status" value="1"/>
</dbReference>
<reference evidence="3" key="1">
    <citation type="submission" date="2017-01" db="EMBL/GenBank/DDBJ databases">
        <authorList>
            <person name="Varghese N."/>
            <person name="Submissions S."/>
        </authorList>
    </citation>
    <scope>NUCLEOTIDE SEQUENCE [LARGE SCALE GENOMIC DNA]</scope>
    <source>
        <strain evidence="3">DSM 29430</strain>
    </source>
</reference>
<dbReference type="PANTHER" id="PTHR36302:SF1">
    <property type="entry name" value="COPPER CHAPERONE PCU(A)C"/>
    <property type="match status" value="1"/>
</dbReference>